<dbReference type="InterPro" id="IPR006680">
    <property type="entry name" value="Amidohydro-rel"/>
</dbReference>
<dbReference type="InterPro" id="IPR011059">
    <property type="entry name" value="Metal-dep_hydrolase_composite"/>
</dbReference>
<gene>
    <name evidence="4" type="ORF">DW352_12345</name>
</gene>
<dbReference type="EMBL" id="CP031417">
    <property type="protein sequence ID" value="AXK81234.1"/>
    <property type="molecule type" value="Genomic_DNA"/>
</dbReference>
<keyword evidence="4" id="KW-0378">Hydrolase</keyword>
<feature type="modified residue" description="N6-carboxylysine" evidence="2">
    <location>
        <position position="167"/>
    </location>
</feature>
<feature type="binding site" evidence="1">
    <location>
        <position position="70"/>
    </location>
    <ligand>
        <name>Zn(2+)</name>
        <dbReference type="ChEBI" id="CHEBI:29105"/>
        <label>1</label>
    </ligand>
</feature>
<dbReference type="InterPro" id="IPR032466">
    <property type="entry name" value="Metal_Hydrolase"/>
</dbReference>
<feature type="binding site" evidence="1">
    <location>
        <position position="68"/>
    </location>
    <ligand>
        <name>Zn(2+)</name>
        <dbReference type="ChEBI" id="CHEBI:29105"/>
        <label>1</label>
    </ligand>
</feature>
<dbReference type="GO" id="GO:0019213">
    <property type="term" value="F:deacetylase activity"/>
    <property type="evidence" value="ECO:0007669"/>
    <property type="project" value="InterPro"/>
</dbReference>
<keyword evidence="5" id="KW-1185">Reference proteome</keyword>
<feature type="binding site" evidence="1">
    <location>
        <position position="294"/>
    </location>
    <ligand>
        <name>Zn(2+)</name>
        <dbReference type="ChEBI" id="CHEBI:29105"/>
        <label>1</label>
    </ligand>
</feature>
<dbReference type="PIRSF" id="PIRSF039004">
    <property type="entry name" value="ADE_EF_0837"/>
    <property type="match status" value="1"/>
</dbReference>
<feature type="domain" description="Amidohydrolase-related" evidence="3">
    <location>
        <begin position="278"/>
        <end position="375"/>
    </location>
</feature>
<dbReference type="GO" id="GO:0046872">
    <property type="term" value="F:metal ion binding"/>
    <property type="evidence" value="ECO:0007669"/>
    <property type="project" value="UniProtKB-KW"/>
</dbReference>
<dbReference type="Gene3D" id="3.20.20.140">
    <property type="entry name" value="Metal-dependent hydrolases"/>
    <property type="match status" value="1"/>
</dbReference>
<evidence type="ECO:0000313" key="4">
    <source>
        <dbReference type="EMBL" id="AXK81234.1"/>
    </source>
</evidence>
<organism evidence="4 5">
    <name type="scientific">Pseudolabrys taiwanensis</name>
    <dbReference type="NCBI Taxonomy" id="331696"/>
    <lineage>
        <taxon>Bacteria</taxon>
        <taxon>Pseudomonadati</taxon>
        <taxon>Pseudomonadota</taxon>
        <taxon>Alphaproteobacteria</taxon>
        <taxon>Hyphomicrobiales</taxon>
        <taxon>Xanthobacteraceae</taxon>
        <taxon>Pseudolabrys</taxon>
    </lineage>
</organism>
<keyword evidence="1" id="KW-0479">Metal-binding</keyword>
<evidence type="ECO:0000256" key="1">
    <source>
        <dbReference type="PIRSR" id="PIRSR039004-1"/>
    </source>
</evidence>
<accession>A0A345ZWD7</accession>
<evidence type="ECO:0000313" key="5">
    <source>
        <dbReference type="Proteomes" id="UP000254889"/>
    </source>
</evidence>
<proteinExistence type="predicted"/>
<dbReference type="NCBIfam" id="NF006689">
    <property type="entry name" value="PRK09237.1"/>
    <property type="match status" value="1"/>
</dbReference>
<dbReference type="KEGG" id="ptaw:DW352_12345"/>
<evidence type="ECO:0000259" key="3">
    <source>
        <dbReference type="Pfam" id="PF01979"/>
    </source>
</evidence>
<dbReference type="PANTHER" id="PTHR42717:SF1">
    <property type="entry name" value="IMIDAZOLONEPROPIONASE AND RELATED AMIDOHYDROLASES"/>
    <property type="match status" value="1"/>
</dbReference>
<dbReference type="PANTHER" id="PTHR42717">
    <property type="entry name" value="DIHYDROOROTASE-RELATED"/>
    <property type="match status" value="1"/>
</dbReference>
<sequence length="421" mass="45151">MTTLATPYDLVLSGGTVIDPATDRNGRFDVAIAGGRIAAIEPDLSQAPARERIDVSGKIVTAGMIDTHAHVYEHVTGRFGLNPDMVGVRSGVTTLVDQGGPSCMTIGGFRNYLANTSQSRLLCFISCYLVGGLEGHLYPDLYGPKCVNVEHTVRVAKENLDIVKGIKAHAEIGGQSRWGLDVIKIGREIANQTGLPLYIHLGQLWPSLEEGPVPDADELIRELVPIMEPGDILAHPFTRHPGGFVSKEGEVHPIVFEAIARGVRVDVGHGSHFSFEVAKRVLDAGVRPFTLGADLHGYNVSAPTDMNADVREANPFFGVAPFSLTVAMTELLTLGLPLKDIIATVTNNPATMVGLSDEIGSLQVGRSADVSVLEMLNGRFKLFDNSGVEVITDKLIRPAFCLRDGMRFDSDSPLIPPAMAA</sequence>
<evidence type="ECO:0000256" key="2">
    <source>
        <dbReference type="PIRSR" id="PIRSR039004-2"/>
    </source>
</evidence>
<dbReference type="InterPro" id="IPR020043">
    <property type="entry name" value="Deacetylase_Atu3266-like"/>
</dbReference>
<feature type="binding site" evidence="1">
    <location>
        <position position="200"/>
    </location>
    <ligand>
        <name>Zn(2+)</name>
        <dbReference type="ChEBI" id="CHEBI:29105"/>
        <label>2</label>
    </ligand>
</feature>
<dbReference type="SUPFAM" id="SSF51556">
    <property type="entry name" value="Metallo-dependent hydrolases"/>
    <property type="match status" value="1"/>
</dbReference>
<dbReference type="AlphaFoldDB" id="A0A345ZWD7"/>
<protein>
    <submittedName>
        <fullName evidence="4">Amidohydrolase/deacetylase family metallohydrolase</fullName>
    </submittedName>
</protein>
<dbReference type="GO" id="GO:0016810">
    <property type="term" value="F:hydrolase activity, acting on carbon-nitrogen (but not peptide) bonds"/>
    <property type="evidence" value="ECO:0007669"/>
    <property type="project" value="InterPro"/>
</dbReference>
<dbReference type="SUPFAM" id="SSF51338">
    <property type="entry name" value="Composite domain of metallo-dependent hydrolases"/>
    <property type="match status" value="1"/>
</dbReference>
<feature type="binding site" description="via carbamate group" evidence="1">
    <location>
        <position position="167"/>
    </location>
    <ligand>
        <name>Zn(2+)</name>
        <dbReference type="ChEBI" id="CHEBI:29105"/>
        <label>1</label>
    </ligand>
</feature>
<dbReference type="OrthoDB" id="9796020at2"/>
<dbReference type="Pfam" id="PF01979">
    <property type="entry name" value="Amidohydro_1"/>
    <property type="match status" value="1"/>
</dbReference>
<reference evidence="4 5" key="1">
    <citation type="submission" date="2018-07" db="EMBL/GenBank/DDBJ databases">
        <authorList>
            <person name="Quirk P.G."/>
            <person name="Krulwich T.A."/>
        </authorList>
    </citation>
    <scope>NUCLEOTIDE SEQUENCE [LARGE SCALE GENOMIC DNA]</scope>
    <source>
        <strain evidence="4 5">CC-BB4</strain>
    </source>
</reference>
<name>A0A345ZWD7_9HYPH</name>
<feature type="binding site" evidence="1">
    <location>
        <position position="235"/>
    </location>
    <ligand>
        <name>Zn(2+)</name>
        <dbReference type="ChEBI" id="CHEBI:29105"/>
        <label>2</label>
    </ligand>
</feature>
<feature type="binding site" description="via carbamate group" evidence="1">
    <location>
        <position position="167"/>
    </location>
    <ligand>
        <name>Zn(2+)</name>
        <dbReference type="ChEBI" id="CHEBI:29105"/>
        <label>2</label>
    </ligand>
</feature>
<dbReference type="Gene3D" id="2.30.40.10">
    <property type="entry name" value="Urease, subunit C, domain 1"/>
    <property type="match status" value="1"/>
</dbReference>
<dbReference type="Proteomes" id="UP000254889">
    <property type="component" value="Chromosome"/>
</dbReference>
<keyword evidence="1" id="KW-0862">Zinc</keyword>
<dbReference type="RefSeq" id="WP_115691613.1">
    <property type="nucleotide sequence ID" value="NZ_CP031417.1"/>
</dbReference>